<feature type="domain" description="Major facilitator superfamily (MFS) profile" evidence="8">
    <location>
        <begin position="1"/>
        <end position="113"/>
    </location>
</feature>
<dbReference type="GeneID" id="9634116"/>
<dbReference type="OrthoDB" id="5296287at2759"/>
<dbReference type="Gramene" id="EFJ19651">
    <property type="protein sequence ID" value="EFJ19651"/>
    <property type="gene ID" value="SELMODRAFT_59255"/>
</dbReference>
<feature type="transmembrane region" description="Helical" evidence="7">
    <location>
        <begin position="60"/>
        <end position="81"/>
    </location>
</feature>
<dbReference type="InterPro" id="IPR020846">
    <property type="entry name" value="MFS_dom"/>
</dbReference>
<dbReference type="SUPFAM" id="SSF103473">
    <property type="entry name" value="MFS general substrate transporter"/>
    <property type="match status" value="1"/>
</dbReference>
<dbReference type="EMBL" id="GL377605">
    <property type="protein sequence ID" value="EFJ19651.1"/>
    <property type="molecule type" value="Genomic_DNA"/>
</dbReference>
<dbReference type="eggNOG" id="KOG0254">
    <property type="taxonomic scope" value="Eukaryota"/>
</dbReference>
<dbReference type="Proteomes" id="UP000001514">
    <property type="component" value="Unassembled WGS sequence"/>
</dbReference>
<evidence type="ECO:0000256" key="1">
    <source>
        <dbReference type="ARBA" id="ARBA00004141"/>
    </source>
</evidence>
<dbReference type="KEGG" id="smo:SELMODRAFT_59255"/>
<protein>
    <submittedName>
        <fullName evidence="9">Uncharacterized protein MST3-1</fullName>
    </submittedName>
</protein>
<dbReference type="InterPro" id="IPR036259">
    <property type="entry name" value="MFS_trans_sf"/>
</dbReference>
<keyword evidence="4 7" id="KW-0812">Transmembrane</keyword>
<dbReference type="PROSITE" id="PS50850">
    <property type="entry name" value="MFS"/>
    <property type="match status" value="1"/>
</dbReference>
<feature type="non-terminal residue" evidence="9">
    <location>
        <position position="1"/>
    </location>
</feature>
<evidence type="ECO:0000313" key="10">
    <source>
        <dbReference type="Proteomes" id="UP000001514"/>
    </source>
</evidence>
<dbReference type="InParanoid" id="D8S7Q4"/>
<evidence type="ECO:0000256" key="4">
    <source>
        <dbReference type="ARBA" id="ARBA00022692"/>
    </source>
</evidence>
<comment type="similarity">
    <text evidence="2">Belongs to the major facilitator superfamily. Sugar transporter (TC 2.A.1.1) family.</text>
</comment>
<organism evidence="10">
    <name type="scientific">Selaginella moellendorffii</name>
    <name type="common">Spikemoss</name>
    <dbReference type="NCBI Taxonomy" id="88036"/>
    <lineage>
        <taxon>Eukaryota</taxon>
        <taxon>Viridiplantae</taxon>
        <taxon>Streptophyta</taxon>
        <taxon>Embryophyta</taxon>
        <taxon>Tracheophyta</taxon>
        <taxon>Lycopodiopsida</taxon>
        <taxon>Selaginellales</taxon>
        <taxon>Selaginellaceae</taxon>
        <taxon>Selaginella</taxon>
    </lineage>
</organism>
<sequence>VVVAVILGVKFGGTKELDKVYAVIVVIVICCYVSAFAWSWGPLGWLAPSEIFPLEMRSAGQAITVAVNLFFTFVIAQAFLSMMCHMKFGIFLFFAAWVAIMLVFVYWFIPETKNVPSEEMMDVWRKHWFWRRIVPD</sequence>
<dbReference type="InterPro" id="IPR045262">
    <property type="entry name" value="STP/PLT_plant"/>
</dbReference>
<dbReference type="GO" id="GO:0016020">
    <property type="term" value="C:membrane"/>
    <property type="evidence" value="ECO:0007669"/>
    <property type="project" value="UniProtKB-SubCell"/>
</dbReference>
<reference evidence="9 10" key="1">
    <citation type="journal article" date="2011" name="Science">
        <title>The Selaginella genome identifies genetic changes associated with the evolution of vascular plants.</title>
        <authorList>
            <person name="Banks J.A."/>
            <person name="Nishiyama T."/>
            <person name="Hasebe M."/>
            <person name="Bowman J.L."/>
            <person name="Gribskov M."/>
            <person name="dePamphilis C."/>
            <person name="Albert V.A."/>
            <person name="Aono N."/>
            <person name="Aoyama T."/>
            <person name="Ambrose B.A."/>
            <person name="Ashton N.W."/>
            <person name="Axtell M.J."/>
            <person name="Barker E."/>
            <person name="Barker M.S."/>
            <person name="Bennetzen J.L."/>
            <person name="Bonawitz N.D."/>
            <person name="Chapple C."/>
            <person name="Cheng C."/>
            <person name="Correa L.G."/>
            <person name="Dacre M."/>
            <person name="DeBarry J."/>
            <person name="Dreyer I."/>
            <person name="Elias M."/>
            <person name="Engstrom E.M."/>
            <person name="Estelle M."/>
            <person name="Feng L."/>
            <person name="Finet C."/>
            <person name="Floyd S.K."/>
            <person name="Frommer W.B."/>
            <person name="Fujita T."/>
            <person name="Gramzow L."/>
            <person name="Gutensohn M."/>
            <person name="Harholt J."/>
            <person name="Hattori M."/>
            <person name="Heyl A."/>
            <person name="Hirai T."/>
            <person name="Hiwatashi Y."/>
            <person name="Ishikawa M."/>
            <person name="Iwata M."/>
            <person name="Karol K.G."/>
            <person name="Koehler B."/>
            <person name="Kolukisaoglu U."/>
            <person name="Kubo M."/>
            <person name="Kurata T."/>
            <person name="Lalonde S."/>
            <person name="Li K."/>
            <person name="Li Y."/>
            <person name="Litt A."/>
            <person name="Lyons E."/>
            <person name="Manning G."/>
            <person name="Maruyama T."/>
            <person name="Michael T.P."/>
            <person name="Mikami K."/>
            <person name="Miyazaki S."/>
            <person name="Morinaga S."/>
            <person name="Murata T."/>
            <person name="Mueller-Roeber B."/>
            <person name="Nelson D.R."/>
            <person name="Obara M."/>
            <person name="Oguri Y."/>
            <person name="Olmstead R.G."/>
            <person name="Onodera N."/>
            <person name="Petersen B.L."/>
            <person name="Pils B."/>
            <person name="Prigge M."/>
            <person name="Rensing S.A."/>
            <person name="Riano-Pachon D.M."/>
            <person name="Roberts A.W."/>
            <person name="Sato Y."/>
            <person name="Scheller H.V."/>
            <person name="Schulz B."/>
            <person name="Schulz C."/>
            <person name="Shakirov E.V."/>
            <person name="Shibagaki N."/>
            <person name="Shinohara N."/>
            <person name="Shippen D.E."/>
            <person name="Soerensen I."/>
            <person name="Sotooka R."/>
            <person name="Sugimoto N."/>
            <person name="Sugita M."/>
            <person name="Sumikawa N."/>
            <person name="Tanurdzic M."/>
            <person name="Theissen G."/>
            <person name="Ulvskov P."/>
            <person name="Wakazuki S."/>
            <person name="Weng J.K."/>
            <person name="Willats W.W."/>
            <person name="Wipf D."/>
            <person name="Wolf P.G."/>
            <person name="Yang L."/>
            <person name="Zimmer A.D."/>
            <person name="Zhu Q."/>
            <person name="Mitros T."/>
            <person name="Hellsten U."/>
            <person name="Loque D."/>
            <person name="Otillar R."/>
            <person name="Salamov A."/>
            <person name="Schmutz J."/>
            <person name="Shapiro H."/>
            <person name="Lindquist E."/>
            <person name="Lucas S."/>
            <person name="Rokhsar D."/>
            <person name="Grigoriev I.V."/>
        </authorList>
    </citation>
    <scope>NUCLEOTIDE SEQUENCE [LARGE SCALE GENOMIC DNA]</scope>
</reference>
<dbReference type="GO" id="GO:0015144">
    <property type="term" value="F:carbohydrate transmembrane transporter activity"/>
    <property type="evidence" value="ECO:0007669"/>
    <property type="project" value="InterPro"/>
</dbReference>
<evidence type="ECO:0000259" key="8">
    <source>
        <dbReference type="PROSITE" id="PS50850"/>
    </source>
</evidence>
<dbReference type="InterPro" id="IPR005828">
    <property type="entry name" value="MFS_sugar_transport-like"/>
</dbReference>
<dbReference type="PANTHER" id="PTHR23500">
    <property type="entry name" value="SOLUTE CARRIER FAMILY 2, FACILITATED GLUCOSE TRANSPORTER"/>
    <property type="match status" value="1"/>
</dbReference>
<dbReference type="Pfam" id="PF00083">
    <property type="entry name" value="Sugar_tr"/>
    <property type="match status" value="1"/>
</dbReference>
<name>D8S7Q4_SELML</name>
<feature type="transmembrane region" description="Helical" evidence="7">
    <location>
        <begin position="88"/>
        <end position="109"/>
    </location>
</feature>
<evidence type="ECO:0000256" key="2">
    <source>
        <dbReference type="ARBA" id="ARBA00010992"/>
    </source>
</evidence>
<keyword evidence="3" id="KW-0813">Transport</keyword>
<evidence type="ECO:0000256" key="7">
    <source>
        <dbReference type="SAM" id="Phobius"/>
    </source>
</evidence>
<keyword evidence="10" id="KW-1185">Reference proteome</keyword>
<dbReference type="AlphaFoldDB" id="D8S7Q4"/>
<proteinExistence type="inferred from homology"/>
<dbReference type="STRING" id="88036.D8S7Q4"/>
<feature type="non-terminal residue" evidence="9">
    <location>
        <position position="136"/>
    </location>
</feature>
<feature type="transmembrane region" description="Helical" evidence="7">
    <location>
        <begin position="20"/>
        <end position="40"/>
    </location>
</feature>
<comment type="subcellular location">
    <subcellularLocation>
        <location evidence="1">Membrane</location>
        <topology evidence="1">Multi-pass membrane protein</topology>
    </subcellularLocation>
</comment>
<dbReference type="PANTHER" id="PTHR23500:SF595">
    <property type="entry name" value="OS09G0416200 PROTEIN"/>
    <property type="match status" value="1"/>
</dbReference>
<keyword evidence="6 7" id="KW-0472">Membrane</keyword>
<evidence type="ECO:0000256" key="6">
    <source>
        <dbReference type="ARBA" id="ARBA00023136"/>
    </source>
</evidence>
<keyword evidence="5 7" id="KW-1133">Transmembrane helix</keyword>
<accession>D8S7Q4</accession>
<evidence type="ECO:0000256" key="5">
    <source>
        <dbReference type="ARBA" id="ARBA00022989"/>
    </source>
</evidence>
<gene>
    <name evidence="9" type="primary">MST3-1</name>
    <name evidence="9" type="ORF">SELMODRAFT_59255</name>
</gene>
<evidence type="ECO:0000313" key="9">
    <source>
        <dbReference type="EMBL" id="EFJ19651.1"/>
    </source>
</evidence>
<dbReference type="Gene3D" id="1.20.1250.20">
    <property type="entry name" value="MFS general substrate transporter like domains"/>
    <property type="match status" value="1"/>
</dbReference>
<evidence type="ECO:0000256" key="3">
    <source>
        <dbReference type="ARBA" id="ARBA00022448"/>
    </source>
</evidence>
<dbReference type="OMA" id="ENAYICE"/>
<dbReference type="HOGENOM" id="CLU_001265_36_1_1"/>